<organism evidence="1 2">
    <name type="scientific">Plasmodium vinckei vinckei</name>
    <dbReference type="NCBI Taxonomy" id="54757"/>
    <lineage>
        <taxon>Eukaryota</taxon>
        <taxon>Sar</taxon>
        <taxon>Alveolata</taxon>
        <taxon>Apicomplexa</taxon>
        <taxon>Aconoidasida</taxon>
        <taxon>Haemosporida</taxon>
        <taxon>Plasmodiidae</taxon>
        <taxon>Plasmodium</taxon>
        <taxon>Plasmodium (Vinckeia)</taxon>
    </lineage>
</organism>
<gene>
    <name evidence="1" type="ORF">PVVCY_0900050</name>
</gene>
<dbReference type="AlphaFoldDB" id="A0A449BRV0"/>
<protein>
    <submittedName>
        <fullName evidence="1">CIR protein PIR protein</fullName>
    </submittedName>
</protein>
<dbReference type="NCBIfam" id="TIGR01590">
    <property type="entry name" value="yir-bir-cir_Pla"/>
    <property type="match status" value="1"/>
</dbReference>
<evidence type="ECO:0000313" key="1">
    <source>
        <dbReference type="EMBL" id="VEV56197.1"/>
    </source>
</evidence>
<dbReference type="RefSeq" id="XP_037490404.1">
    <property type="nucleotide sequence ID" value="XM_037634291.1"/>
</dbReference>
<dbReference type="EMBL" id="LR215065">
    <property type="protein sequence ID" value="VEV56197.1"/>
    <property type="molecule type" value="Genomic_DNA"/>
</dbReference>
<accession>A0A449BRV0</accession>
<proteinExistence type="predicted"/>
<dbReference type="OrthoDB" id="372865at2759"/>
<dbReference type="InterPro" id="IPR006477">
    <property type="entry name" value="Yir_bir_cir"/>
</dbReference>
<evidence type="ECO:0000313" key="2">
    <source>
        <dbReference type="Proteomes" id="UP000290582"/>
    </source>
</evidence>
<reference evidence="1 2" key="1">
    <citation type="submission" date="2019-01" db="EMBL/GenBank/DDBJ databases">
        <authorList>
            <person name="Ramaprasad A."/>
        </authorList>
    </citation>
    <scope>NUCLEOTIDE SEQUENCE [LARGE SCALE GENOMIC DNA]</scope>
</reference>
<dbReference type="Proteomes" id="UP000290582">
    <property type="component" value="Chromosome PVVCY_09"/>
</dbReference>
<name>A0A449BRV0_PLAVN</name>
<sequence length="314" mass="36206">MANSSYDIQKVYNDIFKINDYFYEGEQGQLIVDEEHGSIDKYCDYGSSSGNGKCQNDYLKMASSGVIHLLTNLKNYGLENDKLAEYAILFLSYKLNQNEKYSNTKINDFYTSYIETNEYYNKNIKDNDITYKAIINNNNDLMNINEISKFNDPFGILLLLYYAIDLKDWNCTKYSKNVNEFVQKFEELSKDSNNKENSLYKKLLSTLSNDYDNLKNIYEKKSCNISPLPKIDPKKNFVENSGIDSGQTLGKTPEITSSSSSILNTVIPGLSTFAIPVFLGVAYKYSLFGIDKLFQRQYIRNKLKKTKKKMELNI</sequence>
<dbReference type="VEuPathDB" id="PlasmoDB:PVVCY_0900050"/>
<dbReference type="GeneID" id="19961946"/>
<dbReference type="KEGG" id="pvv:PVVCY_0900050"/>
<dbReference type="Pfam" id="PF06022">
    <property type="entry name" value="Cir_Bir_Yir"/>
    <property type="match status" value="1"/>
</dbReference>